<dbReference type="EMBL" id="UINC01007774">
    <property type="protein sequence ID" value="SVA35022.1"/>
    <property type="molecule type" value="Genomic_DNA"/>
</dbReference>
<accession>A0A381V3T3</accession>
<sequence>MIIHVKGWHSGEERTRIRVLRILEESSGLCHLDDPTEVHDRDPVRDLTHCAQVMADEQI</sequence>
<dbReference type="AntiFam" id="ANF00095">
    <property type="entry name" value="Shadow ORF (opposite ABC transporters)"/>
</dbReference>
<protein>
    <submittedName>
        <fullName evidence="1">Uncharacterized protein</fullName>
    </submittedName>
</protein>
<reference evidence="1" key="1">
    <citation type="submission" date="2018-05" db="EMBL/GenBank/DDBJ databases">
        <authorList>
            <person name="Lanie J.A."/>
            <person name="Ng W.-L."/>
            <person name="Kazmierczak K.M."/>
            <person name="Andrzejewski T.M."/>
            <person name="Davidsen T.M."/>
            <person name="Wayne K.J."/>
            <person name="Tettelin H."/>
            <person name="Glass J.I."/>
            <person name="Rusch D."/>
            <person name="Podicherti R."/>
            <person name="Tsui H.-C.T."/>
            <person name="Winkler M.E."/>
        </authorList>
    </citation>
    <scope>NUCLEOTIDE SEQUENCE</scope>
</reference>
<organism evidence="1">
    <name type="scientific">marine metagenome</name>
    <dbReference type="NCBI Taxonomy" id="408172"/>
    <lineage>
        <taxon>unclassified sequences</taxon>
        <taxon>metagenomes</taxon>
        <taxon>ecological metagenomes</taxon>
    </lineage>
</organism>
<dbReference type="AlphaFoldDB" id="A0A381V3T3"/>
<gene>
    <name evidence="1" type="ORF">METZ01_LOCUS87876</name>
</gene>
<evidence type="ECO:0000313" key="1">
    <source>
        <dbReference type="EMBL" id="SVA35022.1"/>
    </source>
</evidence>
<proteinExistence type="predicted"/>
<name>A0A381V3T3_9ZZZZ</name>